<protein>
    <submittedName>
        <fullName evidence="1">Uncharacterized protein</fullName>
    </submittedName>
</protein>
<keyword evidence="2" id="KW-1185">Reference proteome</keyword>
<dbReference type="InterPro" id="IPR012674">
    <property type="entry name" value="Calycin"/>
</dbReference>
<accession>A0A553PL41</accession>
<dbReference type="SUPFAM" id="SSF50814">
    <property type="entry name" value="Lipocalins"/>
    <property type="match status" value="1"/>
</dbReference>
<dbReference type="Gene3D" id="2.40.128.20">
    <property type="match status" value="1"/>
</dbReference>
<evidence type="ECO:0000313" key="2">
    <source>
        <dbReference type="Proteomes" id="UP000318571"/>
    </source>
</evidence>
<reference evidence="1 2" key="1">
    <citation type="journal article" date="2018" name="Nat. Ecol. Evol.">
        <title>Genomic signatures of mitonuclear coevolution across populations of Tigriopus californicus.</title>
        <authorList>
            <person name="Barreto F.S."/>
            <person name="Watson E.T."/>
            <person name="Lima T.G."/>
            <person name="Willett C.S."/>
            <person name="Edmands S."/>
            <person name="Li W."/>
            <person name="Burton R.S."/>
        </authorList>
    </citation>
    <scope>NUCLEOTIDE SEQUENCE [LARGE SCALE GENOMIC DNA]</scope>
    <source>
        <strain evidence="1 2">San Diego</strain>
    </source>
</reference>
<sequence length="366" mass="42093">MVNSRNCFEISWLIFCFRCSPSPPSFPSKPRCRIAVPPAFSSFPRHALFVVLGSVCETIQIRFVLHILPATLSLSGAFGVVLIKDERRYLSPVKSSMMIMMKMMMIIRGINTDWDSILESIVVDRDPIKLPSCLEETKYTMQSVSERVSIPEEEEDGHFEAPTKKFEHAEVLPWNILESPPPLDGKIKKEFLPFEGSWCMIAMENVETYLRAIGVTPLMAQMVVRSEYLITVYEDIDHAWKVLTETSIKAKNVKGFKCRNYKMTSNKFHPEQPKPELLDDWDPRLVVTTVTLEDHDTYDKVLVMDQIAEQDQRHNNSSTLFFEAQGDNMIIRLETENGVKAKRFMVRHKPQDKNANNNIRKVSAPF</sequence>
<dbReference type="OrthoDB" id="412780at2759"/>
<name>A0A553PL41_TIGCA</name>
<gene>
    <name evidence="1" type="ORF">TCAL_01690</name>
</gene>
<dbReference type="Proteomes" id="UP000318571">
    <property type="component" value="Chromosome 11"/>
</dbReference>
<dbReference type="EMBL" id="VCGU01000003">
    <property type="protein sequence ID" value="TRY78379.1"/>
    <property type="molecule type" value="Genomic_DNA"/>
</dbReference>
<evidence type="ECO:0000313" key="1">
    <source>
        <dbReference type="EMBL" id="TRY78379.1"/>
    </source>
</evidence>
<comment type="caution">
    <text evidence="1">The sequence shown here is derived from an EMBL/GenBank/DDBJ whole genome shotgun (WGS) entry which is preliminary data.</text>
</comment>
<dbReference type="AlphaFoldDB" id="A0A553PL41"/>
<proteinExistence type="predicted"/>
<organism evidence="1 2">
    <name type="scientific">Tigriopus californicus</name>
    <name type="common">Marine copepod</name>
    <dbReference type="NCBI Taxonomy" id="6832"/>
    <lineage>
        <taxon>Eukaryota</taxon>
        <taxon>Metazoa</taxon>
        <taxon>Ecdysozoa</taxon>
        <taxon>Arthropoda</taxon>
        <taxon>Crustacea</taxon>
        <taxon>Multicrustacea</taxon>
        <taxon>Hexanauplia</taxon>
        <taxon>Copepoda</taxon>
        <taxon>Harpacticoida</taxon>
        <taxon>Harpacticidae</taxon>
        <taxon>Tigriopus</taxon>
    </lineage>
</organism>